<sequence>MSVSPSAASGPCSSTSPARASIPQQSSLQGAPQRGARGAEPTLGFQQVLSAKLGHEFLLLAPGLTTKSPALPPRHAPLATACQHHATEGSHPHGAVRRHGGDERDGRDAEESPKRHSAHELDALDPALRQSAQLAPPVISAPAVAPTSAAATEPVRGRMSMEELLPVLVKRIAWAGDKHSGSVRLELGAGTYAGTTLVVHSDAGRVRVEVNGQEGADLDRLRRRLDERLRSHGLNVEAVT</sequence>
<feature type="region of interest" description="Disordered" evidence="1">
    <location>
        <begin position="1"/>
        <end position="42"/>
    </location>
</feature>
<evidence type="ECO:0000313" key="3">
    <source>
        <dbReference type="Proteomes" id="UP000064967"/>
    </source>
</evidence>
<dbReference type="KEGG" id="llu:AKJ09_09072"/>
<organism evidence="2 3">
    <name type="scientific">Labilithrix luteola</name>
    <dbReference type="NCBI Taxonomy" id="1391654"/>
    <lineage>
        <taxon>Bacteria</taxon>
        <taxon>Pseudomonadati</taxon>
        <taxon>Myxococcota</taxon>
        <taxon>Polyangia</taxon>
        <taxon>Polyangiales</taxon>
        <taxon>Labilitrichaceae</taxon>
        <taxon>Labilithrix</taxon>
    </lineage>
</organism>
<dbReference type="EMBL" id="CP012333">
    <property type="protein sequence ID" value="AKV02409.1"/>
    <property type="molecule type" value="Genomic_DNA"/>
</dbReference>
<name>A0A0K1Q9J7_9BACT</name>
<keyword evidence="3" id="KW-1185">Reference proteome</keyword>
<evidence type="ECO:0000256" key="1">
    <source>
        <dbReference type="SAM" id="MobiDB-lite"/>
    </source>
</evidence>
<dbReference type="AlphaFoldDB" id="A0A0K1Q9J7"/>
<proteinExistence type="predicted"/>
<reference evidence="2 3" key="1">
    <citation type="submission" date="2015-08" db="EMBL/GenBank/DDBJ databases">
        <authorList>
            <person name="Babu N.S."/>
            <person name="Beckwith C.J."/>
            <person name="Beseler K.G."/>
            <person name="Brison A."/>
            <person name="Carone J.V."/>
            <person name="Caskin T.P."/>
            <person name="Diamond M."/>
            <person name="Durham M.E."/>
            <person name="Foxe J.M."/>
            <person name="Go M."/>
            <person name="Henderson B.A."/>
            <person name="Jones I.B."/>
            <person name="McGettigan J.A."/>
            <person name="Micheletti S.J."/>
            <person name="Nasrallah M.E."/>
            <person name="Ortiz D."/>
            <person name="Piller C.R."/>
            <person name="Privatt S.R."/>
            <person name="Schneider S.L."/>
            <person name="Sharp S."/>
            <person name="Smith T.C."/>
            <person name="Stanton J.D."/>
            <person name="Ullery H.E."/>
            <person name="Wilson R.J."/>
            <person name="Serrano M.G."/>
            <person name="Buck G."/>
            <person name="Lee V."/>
            <person name="Wang Y."/>
            <person name="Carvalho R."/>
            <person name="Voegtly L."/>
            <person name="Shi R."/>
            <person name="Duckworth R."/>
            <person name="Johnson A."/>
            <person name="Loviza R."/>
            <person name="Walstead R."/>
            <person name="Shah Z."/>
            <person name="Kiflezghi M."/>
            <person name="Wade K."/>
            <person name="Ball S.L."/>
            <person name="Bradley K.W."/>
            <person name="Asai D.J."/>
            <person name="Bowman C.A."/>
            <person name="Russell D.A."/>
            <person name="Pope W.H."/>
            <person name="Jacobs-Sera D."/>
            <person name="Hendrix R.W."/>
            <person name="Hatfull G.F."/>
        </authorList>
    </citation>
    <scope>NUCLEOTIDE SEQUENCE [LARGE SCALE GENOMIC DNA]</scope>
    <source>
        <strain evidence="2 3">DSM 27648</strain>
    </source>
</reference>
<feature type="region of interest" description="Disordered" evidence="1">
    <location>
        <begin position="83"/>
        <end position="118"/>
    </location>
</feature>
<accession>A0A0K1Q9J7</accession>
<feature type="compositionally biased region" description="Polar residues" evidence="1">
    <location>
        <begin position="1"/>
        <end position="30"/>
    </location>
</feature>
<dbReference type="RefSeq" id="WP_146653336.1">
    <property type="nucleotide sequence ID" value="NZ_CP012333.1"/>
</dbReference>
<dbReference type="Proteomes" id="UP000064967">
    <property type="component" value="Chromosome"/>
</dbReference>
<feature type="compositionally biased region" description="Basic and acidic residues" evidence="1">
    <location>
        <begin position="99"/>
        <end position="118"/>
    </location>
</feature>
<protein>
    <submittedName>
        <fullName evidence="2">Uncharacterized protein</fullName>
    </submittedName>
</protein>
<dbReference type="STRING" id="1391654.AKJ09_09072"/>
<evidence type="ECO:0000313" key="2">
    <source>
        <dbReference type="EMBL" id="AKV02409.1"/>
    </source>
</evidence>
<gene>
    <name evidence="2" type="ORF">AKJ09_09072</name>
</gene>